<dbReference type="RefSeq" id="WP_106740849.1">
    <property type="nucleotide sequence ID" value="NZ_PXYY01000015.1"/>
</dbReference>
<evidence type="ECO:0008006" key="3">
    <source>
        <dbReference type="Google" id="ProtNLM"/>
    </source>
</evidence>
<dbReference type="AlphaFoldDB" id="A0A2P7U1H0"/>
<dbReference type="Proteomes" id="UP000241868">
    <property type="component" value="Unassembled WGS sequence"/>
</dbReference>
<reference evidence="1 2" key="1">
    <citation type="submission" date="2018-03" db="EMBL/GenBank/DDBJ databases">
        <title>Neisseria weixii sp. nov., isolated from the intestinal contents of Tibetan Plateau pika (Ochotona curzoniae) in Yushu, Qinghai Province, China.</title>
        <authorList>
            <person name="Gui Z."/>
        </authorList>
    </citation>
    <scope>NUCLEOTIDE SEQUENCE [LARGE SCALE GENOMIC DNA]</scope>
    <source>
        <strain evidence="1 2">ATCC 51483</strain>
    </source>
</reference>
<organism evidence="1 2">
    <name type="scientific">Neisseria iguanae</name>
    <dbReference type="NCBI Taxonomy" id="90242"/>
    <lineage>
        <taxon>Bacteria</taxon>
        <taxon>Pseudomonadati</taxon>
        <taxon>Pseudomonadota</taxon>
        <taxon>Betaproteobacteria</taxon>
        <taxon>Neisseriales</taxon>
        <taxon>Neisseriaceae</taxon>
        <taxon>Neisseria</taxon>
    </lineage>
</organism>
<sequence>MSWVFLWVFISVLSFQYGKQRRLFLKLSLAHSGRDPKSGLQVAVEGKTKCVVIRKTAGFKAQDVARVADQALKPVKSVIQTITLDNGKAFYRHGSFVKVLAMQT</sequence>
<evidence type="ECO:0000313" key="1">
    <source>
        <dbReference type="EMBL" id="PSJ80817.1"/>
    </source>
</evidence>
<keyword evidence="2" id="KW-1185">Reference proteome</keyword>
<dbReference type="EMBL" id="PXYY01000015">
    <property type="protein sequence ID" value="PSJ80817.1"/>
    <property type="molecule type" value="Genomic_DNA"/>
</dbReference>
<protein>
    <recommendedName>
        <fullName evidence="3">IS30 family transposase</fullName>
    </recommendedName>
</protein>
<accession>A0A2P7U1H0</accession>
<name>A0A2P7U1H0_9NEIS</name>
<proteinExistence type="predicted"/>
<comment type="caution">
    <text evidence="1">The sequence shown here is derived from an EMBL/GenBank/DDBJ whole genome shotgun (WGS) entry which is preliminary data.</text>
</comment>
<evidence type="ECO:0000313" key="2">
    <source>
        <dbReference type="Proteomes" id="UP000241868"/>
    </source>
</evidence>
<gene>
    <name evidence="1" type="ORF">C7N83_04140</name>
</gene>